<evidence type="ECO:0000259" key="2">
    <source>
        <dbReference type="Pfam" id="PF14111"/>
    </source>
</evidence>
<dbReference type="Pfam" id="PF14111">
    <property type="entry name" value="DUF4283"/>
    <property type="match status" value="1"/>
</dbReference>
<dbReference type="PANTHER" id="PTHR31286:SF60">
    <property type="entry name" value="PROTEIN, PUTATIVE-RELATED"/>
    <property type="match status" value="1"/>
</dbReference>
<feature type="compositionally biased region" description="Basic and acidic residues" evidence="1">
    <location>
        <begin position="181"/>
        <end position="209"/>
    </location>
</feature>
<dbReference type="AlphaFoldDB" id="A0A9N7RFQ2"/>
<accession>A0A9N7RFQ2</accession>
<comment type="caution">
    <text evidence="3">The sequence shown here is derived from an EMBL/GenBank/DDBJ whole genome shotgun (WGS) entry which is preliminary data.</text>
</comment>
<keyword evidence="4" id="KW-1185">Reference proteome</keyword>
<dbReference type="OrthoDB" id="913442at2759"/>
<dbReference type="InterPro" id="IPR025558">
    <property type="entry name" value="DUF4283"/>
</dbReference>
<sequence length="395" mass="43065">MEAPRPQSSVTTALGLSCDWSLISLGKGYFNIQFVSMEEREAVWKKGSWAVKPGILRLQRWVPDFNPYKVRTSVAWVRIYELSIEYWHPSVIFGIARALGTPVKIDDLSLNGMFGHYVRVLVDIDLSLPLQDHVMLERQGHCCFVSLSYEWLPSFCPQCNVVGHSTTTCRKNKPPPASKGLDSDDVSRRGRSREVYREKPRQKGKDKMPVKGAPEIGVSGSGPSSLDTSKKFAALQTVDGDEESGADLPAASCPVESTLQVPVNFEEAMPNSASAAPLSTEPGAVSVEPAKSLSTSVKPRSQSVPPSRLVDKSTARKWNFDPQILSSTRLAEVSTSTSSVTSDSIRHKLELIRKGLPLPASDVVITDPVSSSAAHAMSIAARKSWADLTEGKLCL</sequence>
<dbReference type="Proteomes" id="UP001153555">
    <property type="component" value="Unassembled WGS sequence"/>
</dbReference>
<feature type="region of interest" description="Disordered" evidence="1">
    <location>
        <begin position="287"/>
        <end position="310"/>
    </location>
</feature>
<reference evidence="3" key="1">
    <citation type="submission" date="2019-12" db="EMBL/GenBank/DDBJ databases">
        <authorList>
            <person name="Scholes J."/>
        </authorList>
    </citation>
    <scope>NUCLEOTIDE SEQUENCE</scope>
</reference>
<name>A0A9N7RFQ2_STRHE</name>
<protein>
    <recommendedName>
        <fullName evidence="2">DUF4283 domain-containing protein</fullName>
    </recommendedName>
</protein>
<evidence type="ECO:0000313" key="4">
    <source>
        <dbReference type="Proteomes" id="UP001153555"/>
    </source>
</evidence>
<feature type="compositionally biased region" description="Polar residues" evidence="1">
    <location>
        <begin position="292"/>
        <end position="305"/>
    </location>
</feature>
<evidence type="ECO:0000313" key="3">
    <source>
        <dbReference type="EMBL" id="CAA0825885.1"/>
    </source>
</evidence>
<proteinExistence type="predicted"/>
<dbReference type="PROSITE" id="PS51257">
    <property type="entry name" value="PROKAR_LIPOPROTEIN"/>
    <property type="match status" value="1"/>
</dbReference>
<dbReference type="EMBL" id="CACSLK010026267">
    <property type="protein sequence ID" value="CAA0825885.1"/>
    <property type="molecule type" value="Genomic_DNA"/>
</dbReference>
<dbReference type="PANTHER" id="PTHR31286">
    <property type="entry name" value="GLYCINE-RICH CELL WALL STRUCTURAL PROTEIN 1.8-LIKE"/>
    <property type="match status" value="1"/>
</dbReference>
<feature type="region of interest" description="Disordered" evidence="1">
    <location>
        <begin position="166"/>
        <end position="228"/>
    </location>
</feature>
<organism evidence="3 4">
    <name type="scientific">Striga hermonthica</name>
    <name type="common">Purple witchweed</name>
    <name type="synonym">Buchnera hermonthica</name>
    <dbReference type="NCBI Taxonomy" id="68872"/>
    <lineage>
        <taxon>Eukaryota</taxon>
        <taxon>Viridiplantae</taxon>
        <taxon>Streptophyta</taxon>
        <taxon>Embryophyta</taxon>
        <taxon>Tracheophyta</taxon>
        <taxon>Spermatophyta</taxon>
        <taxon>Magnoliopsida</taxon>
        <taxon>eudicotyledons</taxon>
        <taxon>Gunneridae</taxon>
        <taxon>Pentapetalae</taxon>
        <taxon>asterids</taxon>
        <taxon>lamiids</taxon>
        <taxon>Lamiales</taxon>
        <taxon>Orobanchaceae</taxon>
        <taxon>Buchnereae</taxon>
        <taxon>Striga</taxon>
    </lineage>
</organism>
<evidence type="ECO:0000256" key="1">
    <source>
        <dbReference type="SAM" id="MobiDB-lite"/>
    </source>
</evidence>
<dbReference type="InterPro" id="IPR040256">
    <property type="entry name" value="At4g02000-like"/>
</dbReference>
<feature type="domain" description="DUF4283" evidence="2">
    <location>
        <begin position="15"/>
        <end position="67"/>
    </location>
</feature>
<gene>
    <name evidence="3" type="ORF">SHERM_22557</name>
</gene>